<dbReference type="AlphaFoldDB" id="A0A1E5W161"/>
<feature type="compositionally biased region" description="Pro residues" evidence="1">
    <location>
        <begin position="49"/>
        <end position="59"/>
    </location>
</feature>
<comment type="caution">
    <text evidence="2">The sequence shown here is derived from an EMBL/GenBank/DDBJ whole genome shotgun (WGS) entry which is preliminary data.</text>
</comment>
<evidence type="ECO:0000313" key="2">
    <source>
        <dbReference type="EMBL" id="OEL31119.1"/>
    </source>
</evidence>
<organism evidence="2 3">
    <name type="scientific">Dichanthelium oligosanthes</name>
    <dbReference type="NCBI Taxonomy" id="888268"/>
    <lineage>
        <taxon>Eukaryota</taxon>
        <taxon>Viridiplantae</taxon>
        <taxon>Streptophyta</taxon>
        <taxon>Embryophyta</taxon>
        <taxon>Tracheophyta</taxon>
        <taxon>Spermatophyta</taxon>
        <taxon>Magnoliopsida</taxon>
        <taxon>Liliopsida</taxon>
        <taxon>Poales</taxon>
        <taxon>Poaceae</taxon>
        <taxon>PACMAD clade</taxon>
        <taxon>Panicoideae</taxon>
        <taxon>Panicodae</taxon>
        <taxon>Paniceae</taxon>
        <taxon>Dichantheliinae</taxon>
        <taxon>Dichanthelium</taxon>
    </lineage>
</organism>
<protein>
    <submittedName>
        <fullName evidence="2">Uncharacterized protein</fullName>
    </submittedName>
</protein>
<sequence length="75" mass="8302">MRLFKLFACLTILAALFTVTWPVAVLGRLARAPPAPKSGPIKHHRPPRQKPPPPTPPPLSHHRHGVRPTPPPCHH</sequence>
<evidence type="ECO:0000256" key="1">
    <source>
        <dbReference type="SAM" id="MobiDB-lite"/>
    </source>
</evidence>
<dbReference type="Proteomes" id="UP000095767">
    <property type="component" value="Unassembled WGS sequence"/>
</dbReference>
<evidence type="ECO:0000313" key="3">
    <source>
        <dbReference type="Proteomes" id="UP000095767"/>
    </source>
</evidence>
<accession>A0A1E5W161</accession>
<dbReference type="EMBL" id="LWDX02024113">
    <property type="protein sequence ID" value="OEL31119.1"/>
    <property type="molecule type" value="Genomic_DNA"/>
</dbReference>
<proteinExistence type="predicted"/>
<reference evidence="2 3" key="1">
    <citation type="submission" date="2016-09" db="EMBL/GenBank/DDBJ databases">
        <title>The draft genome of Dichanthelium oligosanthes: A C3 panicoid grass species.</title>
        <authorList>
            <person name="Studer A.J."/>
            <person name="Schnable J.C."/>
            <person name="Brutnell T.P."/>
        </authorList>
    </citation>
    <scope>NUCLEOTIDE SEQUENCE [LARGE SCALE GENOMIC DNA]</scope>
    <source>
        <strain evidence="3">cv. Kellogg 1175</strain>
        <tissue evidence="2">Leaf</tissue>
    </source>
</reference>
<gene>
    <name evidence="2" type="ORF">BAE44_0007862</name>
</gene>
<name>A0A1E5W161_9POAL</name>
<feature type="region of interest" description="Disordered" evidence="1">
    <location>
        <begin position="32"/>
        <end position="75"/>
    </location>
</feature>
<keyword evidence="3" id="KW-1185">Reference proteome</keyword>